<reference evidence="5 6" key="1">
    <citation type="journal article" date="2019" name="Int. J. Syst. Evol. Microbiol.">
        <title>The Global Catalogue of Microorganisms (GCM) 10K type strain sequencing project: providing services to taxonomists for standard genome sequencing and annotation.</title>
        <authorList>
            <consortium name="The Broad Institute Genomics Platform"/>
            <consortium name="The Broad Institute Genome Sequencing Center for Infectious Disease"/>
            <person name="Wu L."/>
            <person name="Ma J."/>
        </authorList>
    </citation>
    <scope>NUCLEOTIDE SEQUENCE [LARGE SCALE GENOMIC DNA]</scope>
    <source>
        <strain evidence="5 6">JCM 14545</strain>
    </source>
</reference>
<evidence type="ECO:0000313" key="6">
    <source>
        <dbReference type="Proteomes" id="UP001501116"/>
    </source>
</evidence>
<evidence type="ECO:0000256" key="1">
    <source>
        <dbReference type="ARBA" id="ARBA00004496"/>
    </source>
</evidence>
<organism evidence="5 6">
    <name type="scientific">Amycolatopsis minnesotensis</name>
    <dbReference type="NCBI Taxonomy" id="337894"/>
    <lineage>
        <taxon>Bacteria</taxon>
        <taxon>Bacillati</taxon>
        <taxon>Actinomycetota</taxon>
        <taxon>Actinomycetes</taxon>
        <taxon>Pseudonocardiales</taxon>
        <taxon>Pseudonocardiaceae</taxon>
        <taxon>Amycolatopsis</taxon>
    </lineage>
</organism>
<keyword evidence="4" id="KW-0143">Chaperone</keyword>
<comment type="caution">
    <text evidence="5">The sequence shown here is derived from an EMBL/GenBank/DDBJ whole genome shotgun (WGS) entry which is preliminary data.</text>
</comment>
<dbReference type="RefSeq" id="WP_344414481.1">
    <property type="nucleotide sequence ID" value="NZ_BAAANN010000004.1"/>
</dbReference>
<comment type="similarity">
    <text evidence="2">Belongs to the EspG family.</text>
</comment>
<dbReference type="InterPro" id="IPR025734">
    <property type="entry name" value="EspG"/>
</dbReference>
<dbReference type="Pfam" id="PF14011">
    <property type="entry name" value="ESX-1_EspG"/>
    <property type="match status" value="1"/>
</dbReference>
<name>A0ABN2QAA2_9PSEU</name>
<proteinExistence type="inferred from homology"/>
<sequence>MRVLSRQVVLSQDSLDLAASWLNVGLPTTLEPEPLWRSDDEVRTREDRTRAELADNGLLDGGDLDDDFAETLLVLCRAGQEYFSYVQSRDEEYRLHVAVSGQNAVFACNVPDTGRILLRAARPEAPVEDLVVELPDWGPGHGASLSVPEADLRAAMGGAHAGDEARRMLALFDLPRTGGGQLSAAVRDGLGSHRKSRRDVCTYVDTERGRWLFSFSGEGEDRYVNAAPARYETVVAKGYELRDRLLEPR</sequence>
<gene>
    <name evidence="5" type="ORF">GCM10009754_12880</name>
</gene>
<evidence type="ECO:0000256" key="3">
    <source>
        <dbReference type="ARBA" id="ARBA00022490"/>
    </source>
</evidence>
<evidence type="ECO:0000256" key="4">
    <source>
        <dbReference type="ARBA" id="ARBA00023186"/>
    </source>
</evidence>
<evidence type="ECO:0000256" key="2">
    <source>
        <dbReference type="ARBA" id="ARBA00006411"/>
    </source>
</evidence>
<keyword evidence="6" id="KW-1185">Reference proteome</keyword>
<dbReference type="Proteomes" id="UP001501116">
    <property type="component" value="Unassembled WGS sequence"/>
</dbReference>
<dbReference type="EMBL" id="BAAANN010000004">
    <property type="protein sequence ID" value="GAA1946356.1"/>
    <property type="molecule type" value="Genomic_DNA"/>
</dbReference>
<evidence type="ECO:0000313" key="5">
    <source>
        <dbReference type="EMBL" id="GAA1946356.1"/>
    </source>
</evidence>
<accession>A0ABN2QAA2</accession>
<keyword evidence="3" id="KW-0963">Cytoplasm</keyword>
<protein>
    <submittedName>
        <fullName evidence="5">ESX secretion-associated protein EspG</fullName>
    </submittedName>
</protein>
<comment type="subcellular location">
    <subcellularLocation>
        <location evidence="1">Cytoplasm</location>
    </subcellularLocation>
</comment>